<evidence type="ECO:0000259" key="9">
    <source>
        <dbReference type="Pfam" id="PF13813"/>
    </source>
</evidence>
<feature type="transmembrane region" description="Helical" evidence="8">
    <location>
        <begin position="101"/>
        <end position="118"/>
    </location>
</feature>
<feature type="transmembrane region" description="Helical" evidence="8">
    <location>
        <begin position="291"/>
        <end position="309"/>
    </location>
</feature>
<evidence type="ECO:0000256" key="4">
    <source>
        <dbReference type="ARBA" id="ARBA00022679"/>
    </source>
</evidence>
<proteinExistence type="inferred from homology"/>
<dbReference type="AlphaFoldDB" id="A0A9W4SKU7"/>
<comment type="caution">
    <text evidence="10">The sequence shown here is derived from an EMBL/GenBank/DDBJ whole genome shotgun (WGS) entry which is preliminary data.</text>
</comment>
<evidence type="ECO:0000256" key="7">
    <source>
        <dbReference type="ARBA" id="ARBA00023136"/>
    </source>
</evidence>
<dbReference type="PANTHER" id="PTHR31595">
    <property type="entry name" value="LONG-CHAIN-ALCOHOL O-FATTY-ACYLTRANSFERASE 3-RELATED"/>
    <property type="match status" value="1"/>
</dbReference>
<evidence type="ECO:0000256" key="2">
    <source>
        <dbReference type="ARBA" id="ARBA00005179"/>
    </source>
</evidence>
<reference evidence="10" key="1">
    <citation type="submission" date="2022-08" db="EMBL/GenBank/DDBJ databases">
        <authorList>
            <person name="Kallberg Y."/>
            <person name="Tangrot J."/>
            <person name="Rosling A."/>
        </authorList>
    </citation>
    <scope>NUCLEOTIDE SEQUENCE</scope>
    <source>
        <strain evidence="10">Wild A</strain>
    </source>
</reference>
<accession>A0A9W4SKU7</accession>
<evidence type="ECO:0000256" key="1">
    <source>
        <dbReference type="ARBA" id="ARBA00004141"/>
    </source>
</evidence>
<evidence type="ECO:0000313" key="10">
    <source>
        <dbReference type="EMBL" id="CAI2171995.1"/>
    </source>
</evidence>
<protein>
    <submittedName>
        <fullName evidence="10">11524_t:CDS:1</fullName>
    </submittedName>
</protein>
<keyword evidence="4" id="KW-0808">Transferase</keyword>
<keyword evidence="5 8" id="KW-0812">Transmembrane</keyword>
<feature type="domain" description="Wax synthase" evidence="9">
    <location>
        <begin position="173"/>
        <end position="247"/>
    </location>
</feature>
<dbReference type="OrthoDB" id="1077582at2759"/>
<evidence type="ECO:0000256" key="3">
    <source>
        <dbReference type="ARBA" id="ARBA00007282"/>
    </source>
</evidence>
<sequence length="324" mass="38876">MFIWLKYSLKLNDNVTVKPFIWSLFNWRPKEGQIPIAKQEVLLKQGIDQDELKLYINYHYKKFTCFMLIYISLAQILQSFAPDVSDIPYPIRVIKFYYDGTPFISLFVLLYCYIYACMICSSMTYLHEIFIIISAHLLSHIYSTPNSLLHTKLTTDQLDSLKLWLISFLFYSNPIYNHPYLSQSPKDLWHNRWHQLFRIFFVELGYKPTCHILSFAPIKLQRFFSILAAFTVSGILHEYILYCSNRYFTLEQLSYFWFNAIVLIIWELSINSKEEKTKGQEYLLKKIRNSLFMNIFAIFTIPWFIEPYIRCEHYNTAMHFVKKN</sequence>
<keyword evidence="11" id="KW-1185">Reference proteome</keyword>
<dbReference type="InterPro" id="IPR032805">
    <property type="entry name" value="Wax_synthase_dom"/>
</dbReference>
<comment type="subcellular location">
    <subcellularLocation>
        <location evidence="1">Membrane</location>
        <topology evidence="1">Multi-pass membrane protein</topology>
    </subcellularLocation>
</comment>
<comment type="pathway">
    <text evidence="2">Secondary metabolite biosynthesis.</text>
</comment>
<keyword evidence="6 8" id="KW-1133">Transmembrane helix</keyword>
<keyword evidence="7 8" id="KW-0472">Membrane</keyword>
<organism evidence="10 11">
    <name type="scientific">Funneliformis geosporum</name>
    <dbReference type="NCBI Taxonomy" id="1117311"/>
    <lineage>
        <taxon>Eukaryota</taxon>
        <taxon>Fungi</taxon>
        <taxon>Fungi incertae sedis</taxon>
        <taxon>Mucoromycota</taxon>
        <taxon>Glomeromycotina</taxon>
        <taxon>Glomeromycetes</taxon>
        <taxon>Glomerales</taxon>
        <taxon>Glomeraceae</taxon>
        <taxon>Funneliformis</taxon>
    </lineage>
</organism>
<dbReference type="GO" id="GO:0016020">
    <property type="term" value="C:membrane"/>
    <property type="evidence" value="ECO:0007669"/>
    <property type="project" value="UniProtKB-SubCell"/>
</dbReference>
<evidence type="ECO:0000256" key="5">
    <source>
        <dbReference type="ARBA" id="ARBA00022692"/>
    </source>
</evidence>
<dbReference type="PANTHER" id="PTHR31595:SF57">
    <property type="entry name" value="OS04G0481900 PROTEIN"/>
    <property type="match status" value="1"/>
</dbReference>
<dbReference type="Pfam" id="PF13813">
    <property type="entry name" value="MBOAT_2"/>
    <property type="match status" value="1"/>
</dbReference>
<evidence type="ECO:0000256" key="6">
    <source>
        <dbReference type="ARBA" id="ARBA00022989"/>
    </source>
</evidence>
<evidence type="ECO:0000313" key="11">
    <source>
        <dbReference type="Proteomes" id="UP001153678"/>
    </source>
</evidence>
<dbReference type="InterPro" id="IPR044851">
    <property type="entry name" value="Wax_synthase"/>
</dbReference>
<dbReference type="EMBL" id="CAMKVN010000886">
    <property type="protein sequence ID" value="CAI2171995.1"/>
    <property type="molecule type" value="Genomic_DNA"/>
</dbReference>
<feature type="transmembrane region" description="Helical" evidence="8">
    <location>
        <begin position="63"/>
        <end position="81"/>
    </location>
</feature>
<evidence type="ECO:0000256" key="8">
    <source>
        <dbReference type="SAM" id="Phobius"/>
    </source>
</evidence>
<dbReference type="GO" id="GO:0006629">
    <property type="term" value="P:lipid metabolic process"/>
    <property type="evidence" value="ECO:0007669"/>
    <property type="project" value="InterPro"/>
</dbReference>
<dbReference type="GO" id="GO:0008374">
    <property type="term" value="F:O-acyltransferase activity"/>
    <property type="evidence" value="ECO:0007669"/>
    <property type="project" value="InterPro"/>
</dbReference>
<comment type="similarity">
    <text evidence="3">Belongs to the wax synthase family.</text>
</comment>
<dbReference type="Proteomes" id="UP001153678">
    <property type="component" value="Unassembled WGS sequence"/>
</dbReference>
<feature type="transmembrane region" description="Helical" evidence="8">
    <location>
        <begin position="223"/>
        <end position="242"/>
    </location>
</feature>
<name>A0A9W4SKU7_9GLOM</name>
<gene>
    <name evidence="10" type="ORF">FWILDA_LOCUS5357</name>
</gene>
<feature type="transmembrane region" description="Helical" evidence="8">
    <location>
        <begin position="254"/>
        <end position="270"/>
    </location>
</feature>